<organism evidence="1 2">
    <name type="scientific">Portunus trituberculatus</name>
    <name type="common">Swimming crab</name>
    <name type="synonym">Neptunus trituberculatus</name>
    <dbReference type="NCBI Taxonomy" id="210409"/>
    <lineage>
        <taxon>Eukaryota</taxon>
        <taxon>Metazoa</taxon>
        <taxon>Ecdysozoa</taxon>
        <taxon>Arthropoda</taxon>
        <taxon>Crustacea</taxon>
        <taxon>Multicrustacea</taxon>
        <taxon>Malacostraca</taxon>
        <taxon>Eumalacostraca</taxon>
        <taxon>Eucarida</taxon>
        <taxon>Decapoda</taxon>
        <taxon>Pleocyemata</taxon>
        <taxon>Brachyura</taxon>
        <taxon>Eubrachyura</taxon>
        <taxon>Portunoidea</taxon>
        <taxon>Portunidae</taxon>
        <taxon>Portuninae</taxon>
        <taxon>Portunus</taxon>
    </lineage>
</organism>
<comment type="caution">
    <text evidence="1">The sequence shown here is derived from an EMBL/GenBank/DDBJ whole genome shotgun (WGS) entry which is preliminary data.</text>
</comment>
<dbReference type="EMBL" id="VSRR010000241">
    <property type="protein sequence ID" value="MPC12859.1"/>
    <property type="molecule type" value="Genomic_DNA"/>
</dbReference>
<sequence length="32" mass="3786">MPLHYLLYQTTSLSTAHQTPYHTLHQNMPHHS</sequence>
<dbReference type="AlphaFoldDB" id="A0A5B7CTX2"/>
<protein>
    <submittedName>
        <fullName evidence="1">Uncharacterized protein</fullName>
    </submittedName>
</protein>
<evidence type="ECO:0000313" key="1">
    <source>
        <dbReference type="EMBL" id="MPC12859.1"/>
    </source>
</evidence>
<accession>A0A5B7CTX2</accession>
<gene>
    <name evidence="1" type="ORF">E2C01_005573</name>
</gene>
<dbReference type="Proteomes" id="UP000324222">
    <property type="component" value="Unassembled WGS sequence"/>
</dbReference>
<evidence type="ECO:0000313" key="2">
    <source>
        <dbReference type="Proteomes" id="UP000324222"/>
    </source>
</evidence>
<keyword evidence="2" id="KW-1185">Reference proteome</keyword>
<name>A0A5B7CTX2_PORTR</name>
<reference evidence="1 2" key="1">
    <citation type="submission" date="2019-05" db="EMBL/GenBank/DDBJ databases">
        <title>Another draft genome of Portunus trituberculatus and its Hox gene families provides insights of decapod evolution.</title>
        <authorList>
            <person name="Jeong J.-H."/>
            <person name="Song I."/>
            <person name="Kim S."/>
            <person name="Choi T."/>
            <person name="Kim D."/>
            <person name="Ryu S."/>
            <person name="Kim W."/>
        </authorList>
    </citation>
    <scope>NUCLEOTIDE SEQUENCE [LARGE SCALE GENOMIC DNA]</scope>
    <source>
        <tissue evidence="1">Muscle</tissue>
    </source>
</reference>
<proteinExistence type="predicted"/>